<dbReference type="Proteomes" id="UP000653904">
    <property type="component" value="Unassembled WGS sequence"/>
</dbReference>
<evidence type="ECO:0000313" key="2">
    <source>
        <dbReference type="Proteomes" id="UP000653904"/>
    </source>
</evidence>
<proteinExistence type="predicted"/>
<evidence type="ECO:0008006" key="3">
    <source>
        <dbReference type="Google" id="ProtNLM"/>
    </source>
</evidence>
<comment type="caution">
    <text evidence="1">The sequence shown here is derived from an EMBL/GenBank/DDBJ whole genome shotgun (WGS) entry which is preliminary data.</text>
</comment>
<reference evidence="1 2" key="1">
    <citation type="submission" date="2020-08" db="EMBL/GenBank/DDBJ databases">
        <title>Genome public.</title>
        <authorList>
            <person name="Liu C."/>
            <person name="Sun Q."/>
        </authorList>
    </citation>
    <scope>NUCLEOTIDE SEQUENCE [LARGE SCALE GENOMIC DNA]</scope>
    <source>
        <strain evidence="1 2">BX14</strain>
    </source>
</reference>
<keyword evidence="2" id="KW-1185">Reference proteome</keyword>
<protein>
    <recommendedName>
        <fullName evidence="3">Leucine carboxyl methyltransferase</fullName>
    </recommendedName>
</protein>
<gene>
    <name evidence="1" type="ORF">H8S19_04685</name>
</gene>
<dbReference type="AlphaFoldDB" id="A0AAW3X2W7"/>
<evidence type="ECO:0000313" key="1">
    <source>
        <dbReference type="EMBL" id="MBC5656368.1"/>
    </source>
</evidence>
<name>A0AAW3X2W7_9CLOT</name>
<accession>A0AAW3X2W7</accession>
<sequence>MSGELSCSCGYRAAIRNGIICGDTGPISPYDGEDSKRNCYRMMSSELLSLIQKAYLWLDDKLNTCDTNNKVILEDCINNYFFCYANLEELNPNAFYIVSDKFEEVVSMYKDLIEKLNLQRNILYIAAGSHLLPLRHGCVDYYIDFDSSNEYAILNQKFAFNEVEEYLSSSAKYLGAFFGFQRGCSSMRELRRQYPDAGMHCFDVSYFKQCLSQKWNHVCFEDEFGVVTDSGYGESFTYHINNEPLRLSMYFCEGRDMKK</sequence>
<dbReference type="RefSeq" id="WP_147354105.1">
    <property type="nucleotide sequence ID" value="NZ_JACOOW010000005.1"/>
</dbReference>
<organism evidence="1 2">
    <name type="scientific">Clostridium segne</name>
    <dbReference type="NCBI Taxonomy" id="2763038"/>
    <lineage>
        <taxon>Bacteria</taxon>
        <taxon>Bacillati</taxon>
        <taxon>Bacillota</taxon>
        <taxon>Clostridia</taxon>
        <taxon>Eubacteriales</taxon>
        <taxon>Clostridiaceae</taxon>
        <taxon>Clostridium</taxon>
    </lineage>
</organism>
<dbReference type="EMBL" id="JACOOW010000005">
    <property type="protein sequence ID" value="MBC5656368.1"/>
    <property type="molecule type" value="Genomic_DNA"/>
</dbReference>